<organism evidence="1 2">
    <name type="scientific">Periconia macrospinosa</name>
    <dbReference type="NCBI Taxonomy" id="97972"/>
    <lineage>
        <taxon>Eukaryota</taxon>
        <taxon>Fungi</taxon>
        <taxon>Dikarya</taxon>
        <taxon>Ascomycota</taxon>
        <taxon>Pezizomycotina</taxon>
        <taxon>Dothideomycetes</taxon>
        <taxon>Pleosporomycetidae</taxon>
        <taxon>Pleosporales</taxon>
        <taxon>Massarineae</taxon>
        <taxon>Periconiaceae</taxon>
        <taxon>Periconia</taxon>
    </lineage>
</organism>
<dbReference type="STRING" id="97972.A0A2V1DBB8"/>
<gene>
    <name evidence="1" type="ORF">DM02DRAFT_600887</name>
</gene>
<name>A0A2V1DBB8_9PLEO</name>
<reference evidence="1 2" key="1">
    <citation type="journal article" date="2018" name="Sci. Rep.">
        <title>Comparative genomics provides insights into the lifestyle and reveals functional heterogeneity of dark septate endophytic fungi.</title>
        <authorList>
            <person name="Knapp D.G."/>
            <person name="Nemeth J.B."/>
            <person name="Barry K."/>
            <person name="Hainaut M."/>
            <person name="Henrissat B."/>
            <person name="Johnson J."/>
            <person name="Kuo A."/>
            <person name="Lim J.H.P."/>
            <person name="Lipzen A."/>
            <person name="Nolan M."/>
            <person name="Ohm R.A."/>
            <person name="Tamas L."/>
            <person name="Grigoriev I.V."/>
            <person name="Spatafora J.W."/>
            <person name="Nagy L.G."/>
            <person name="Kovacs G.M."/>
        </authorList>
    </citation>
    <scope>NUCLEOTIDE SEQUENCE [LARGE SCALE GENOMIC DNA]</scope>
    <source>
        <strain evidence="1 2">DSE2036</strain>
    </source>
</reference>
<evidence type="ECO:0000313" key="2">
    <source>
        <dbReference type="Proteomes" id="UP000244855"/>
    </source>
</evidence>
<evidence type="ECO:0000313" key="1">
    <source>
        <dbReference type="EMBL" id="PVH95382.1"/>
    </source>
</evidence>
<dbReference type="OrthoDB" id="66095at2759"/>
<sequence>MSLFYRFPAVIANAWNSLTSPARPPEVQKSRPSYTDVCVVRAMLNSLRLPTELVLEILKYAQYEPKVECRSSVRTTAAYSEMGRGHVHGKACLAFDNLDKSMLQILDIKAGKAKIKELDFTFRSMDQGWTTENTHGTFNTSSWLEVSIIRPNDATSGFNAHNPILYQAHLKSPEDLEQSLEQHGASFVRRPVSATWGPQDGEAPVAWHLQANRVAMPQEYRVVWTANGHEGDDGAGHGADFIRSLRAGDVVVVWARARYPQWRCTVWHMKVTCRFDFDE</sequence>
<dbReference type="Proteomes" id="UP000244855">
    <property type="component" value="Unassembled WGS sequence"/>
</dbReference>
<proteinExistence type="predicted"/>
<dbReference type="EMBL" id="KZ805498">
    <property type="protein sequence ID" value="PVH95382.1"/>
    <property type="molecule type" value="Genomic_DNA"/>
</dbReference>
<dbReference type="AlphaFoldDB" id="A0A2V1DBB8"/>
<protein>
    <submittedName>
        <fullName evidence="1">Uncharacterized protein</fullName>
    </submittedName>
</protein>
<accession>A0A2V1DBB8</accession>
<keyword evidence="2" id="KW-1185">Reference proteome</keyword>